<reference evidence="3" key="2">
    <citation type="submission" date="2020-05" db="UniProtKB">
        <authorList>
            <consortium name="EnsemblMetazoa"/>
        </authorList>
    </citation>
    <scope>IDENTIFICATION</scope>
    <source>
        <strain evidence="3">wikel</strain>
    </source>
</reference>
<dbReference type="EnsemblMetazoa" id="ISCW001533-RA">
    <property type="protein sequence ID" value="ISCW001533-PA"/>
    <property type="gene ID" value="ISCW001533"/>
</dbReference>
<dbReference type="Proteomes" id="UP000001555">
    <property type="component" value="Unassembled WGS sequence"/>
</dbReference>
<dbReference type="EMBL" id="ABJB010749201">
    <property type="status" value="NOT_ANNOTATED_CDS"/>
    <property type="molecule type" value="Genomic_DNA"/>
</dbReference>
<evidence type="ECO:0000313" key="3">
    <source>
        <dbReference type="EnsemblMetazoa" id="ISCW001533-PA"/>
    </source>
</evidence>
<keyword evidence="4" id="KW-1185">Reference proteome</keyword>
<dbReference type="HOGENOM" id="CLU_1455976_0_0_1"/>
<gene>
    <name evidence="2" type="ORF">IscW_ISCW001533</name>
</gene>
<feature type="region of interest" description="Disordered" evidence="1">
    <location>
        <begin position="1"/>
        <end position="36"/>
    </location>
</feature>
<feature type="compositionally biased region" description="Low complexity" evidence="1">
    <location>
        <begin position="27"/>
        <end position="36"/>
    </location>
</feature>
<organism>
    <name type="scientific">Ixodes scapularis</name>
    <name type="common">Black-legged tick</name>
    <name type="synonym">Deer tick</name>
    <dbReference type="NCBI Taxonomy" id="6945"/>
    <lineage>
        <taxon>Eukaryota</taxon>
        <taxon>Metazoa</taxon>
        <taxon>Ecdysozoa</taxon>
        <taxon>Arthropoda</taxon>
        <taxon>Chelicerata</taxon>
        <taxon>Arachnida</taxon>
        <taxon>Acari</taxon>
        <taxon>Parasitiformes</taxon>
        <taxon>Ixodida</taxon>
        <taxon>Ixodoidea</taxon>
        <taxon>Ixodidae</taxon>
        <taxon>Ixodinae</taxon>
        <taxon>Ixodes</taxon>
    </lineage>
</organism>
<dbReference type="EMBL" id="DS632697">
    <property type="protein sequence ID" value="EEC01335.1"/>
    <property type="molecule type" value="Genomic_DNA"/>
</dbReference>
<sequence>MHLEARRCPRSHAAGCRPSARGRPDSAARIAGASPSAGPAADLVIVARGGPPSSPVLMASALGQALRRNPDTGRIPRDARKRDHLRPLFALTPLIAAGQQQVCPLALPRAAGGRNPCFCTGGFQCWETRALGRLATASLGEAAPPQDPSQQVASAEKRQFAIAFSANDSGAGIEDCMRNILLPYQN</sequence>
<evidence type="ECO:0000313" key="4">
    <source>
        <dbReference type="Proteomes" id="UP000001555"/>
    </source>
</evidence>
<dbReference type="VEuPathDB" id="VectorBase:ISCI001533"/>
<dbReference type="AlphaFoldDB" id="B7P413"/>
<dbReference type="InParanoid" id="B7P413"/>
<accession>B7P413</accession>
<protein>
    <submittedName>
        <fullName evidence="2 3">Uncharacterized protein</fullName>
    </submittedName>
</protein>
<proteinExistence type="predicted"/>
<reference evidence="2 4" key="1">
    <citation type="submission" date="2008-03" db="EMBL/GenBank/DDBJ databases">
        <title>Annotation of Ixodes scapularis.</title>
        <authorList>
            <consortium name="Ixodes scapularis Genome Project Consortium"/>
            <person name="Caler E."/>
            <person name="Hannick L.I."/>
            <person name="Bidwell S."/>
            <person name="Joardar V."/>
            <person name="Thiagarajan M."/>
            <person name="Amedeo P."/>
            <person name="Galinsky K.J."/>
            <person name="Schobel S."/>
            <person name="Inman J."/>
            <person name="Hostetler J."/>
            <person name="Miller J."/>
            <person name="Hammond M."/>
            <person name="Megy K."/>
            <person name="Lawson D."/>
            <person name="Kodira C."/>
            <person name="Sutton G."/>
            <person name="Meyer J."/>
            <person name="Hill C.A."/>
            <person name="Birren B."/>
            <person name="Nene V."/>
            <person name="Collins F."/>
            <person name="Alarcon-Chaidez F."/>
            <person name="Wikel S."/>
            <person name="Strausberg R."/>
        </authorList>
    </citation>
    <scope>NUCLEOTIDE SEQUENCE [LARGE SCALE GENOMIC DNA]</scope>
    <source>
        <strain evidence="4">Wikel</strain>
        <strain evidence="2">Wikel colony</strain>
    </source>
</reference>
<evidence type="ECO:0000313" key="2">
    <source>
        <dbReference type="EMBL" id="EEC01335.1"/>
    </source>
</evidence>
<dbReference type="PaxDb" id="6945-B7P413"/>
<dbReference type="VEuPathDB" id="VectorBase:ISCW001533"/>
<evidence type="ECO:0000256" key="1">
    <source>
        <dbReference type="SAM" id="MobiDB-lite"/>
    </source>
</evidence>
<name>B7P413_IXOSC</name>